<dbReference type="AlphaFoldDB" id="A0A3M7P9L2"/>
<evidence type="ECO:0000313" key="2">
    <source>
        <dbReference type="Proteomes" id="UP000276133"/>
    </source>
</evidence>
<organism evidence="1 2">
    <name type="scientific">Brachionus plicatilis</name>
    <name type="common">Marine rotifer</name>
    <name type="synonym">Brachionus muelleri</name>
    <dbReference type="NCBI Taxonomy" id="10195"/>
    <lineage>
        <taxon>Eukaryota</taxon>
        <taxon>Metazoa</taxon>
        <taxon>Spiralia</taxon>
        <taxon>Gnathifera</taxon>
        <taxon>Rotifera</taxon>
        <taxon>Eurotatoria</taxon>
        <taxon>Monogononta</taxon>
        <taxon>Pseudotrocha</taxon>
        <taxon>Ploima</taxon>
        <taxon>Brachionidae</taxon>
        <taxon>Brachionus</taxon>
    </lineage>
</organism>
<dbReference type="EMBL" id="REGN01012348">
    <property type="protein sequence ID" value="RMZ95713.1"/>
    <property type="molecule type" value="Genomic_DNA"/>
</dbReference>
<dbReference type="Proteomes" id="UP000276133">
    <property type="component" value="Unassembled WGS sequence"/>
</dbReference>
<evidence type="ECO:0000313" key="1">
    <source>
        <dbReference type="EMBL" id="RMZ95713.1"/>
    </source>
</evidence>
<accession>A0A3M7P9L2</accession>
<sequence>MTHSLKSKTSSSEFSIRDMKKSSNCFLVSKIRISAPLLVMLDFKINFFVLCPSLELKLLSIIDVIKLKYISFGHMFEKLALDFGKIFSKIESDLSFTNQAFSNAKAIEQYFFRSIRTPANISRNLNQPRSLYHCHLVRLRMGHVCFNRSILKFAFTIFKQNFFYFKCQKFGSCQYVHKISNQWYHVGLVNIFITKLVIISLNRNLFK</sequence>
<proteinExistence type="predicted"/>
<comment type="caution">
    <text evidence="1">The sequence shown here is derived from an EMBL/GenBank/DDBJ whole genome shotgun (WGS) entry which is preliminary data.</text>
</comment>
<keyword evidence="2" id="KW-1185">Reference proteome</keyword>
<protein>
    <submittedName>
        <fullName evidence="1">Uncharacterized protein</fullName>
    </submittedName>
</protein>
<gene>
    <name evidence="1" type="ORF">BpHYR1_050756</name>
</gene>
<reference evidence="1 2" key="1">
    <citation type="journal article" date="2018" name="Sci. Rep.">
        <title>Genomic signatures of local adaptation to the degree of environmental predictability in rotifers.</title>
        <authorList>
            <person name="Franch-Gras L."/>
            <person name="Hahn C."/>
            <person name="Garcia-Roger E.M."/>
            <person name="Carmona M.J."/>
            <person name="Serra M."/>
            <person name="Gomez A."/>
        </authorList>
    </citation>
    <scope>NUCLEOTIDE SEQUENCE [LARGE SCALE GENOMIC DNA]</scope>
    <source>
        <strain evidence="1">HYR1</strain>
    </source>
</reference>
<name>A0A3M7P9L2_BRAPC</name>